<sequence>MYRILYEVTAELLTVTVVKVGDRKAVYKTS</sequence>
<evidence type="ECO:0000313" key="1">
    <source>
        <dbReference type="EMBL" id="AHE99941.1"/>
    </source>
</evidence>
<keyword evidence="2" id="KW-1185">Reference proteome</keyword>
<dbReference type="EMBL" id="CP007029">
    <property type="protein sequence ID" value="AHE99941.1"/>
    <property type="molecule type" value="Genomic_DNA"/>
</dbReference>
<dbReference type="InterPro" id="IPR035093">
    <property type="entry name" value="RelE/ParE_toxin_dom_sf"/>
</dbReference>
<name>W0DNA4_9GAMM</name>
<dbReference type="KEGG" id="tti:THITH_04575"/>
<dbReference type="AlphaFoldDB" id="W0DNA4"/>
<accession>W0DNA4</accession>
<organism evidence="1 2">
    <name type="scientific">Thioalkalivibrio paradoxus ARh 1</name>
    <dbReference type="NCBI Taxonomy" id="713585"/>
    <lineage>
        <taxon>Bacteria</taxon>
        <taxon>Pseudomonadati</taxon>
        <taxon>Pseudomonadota</taxon>
        <taxon>Gammaproteobacteria</taxon>
        <taxon>Chromatiales</taxon>
        <taxon>Ectothiorhodospiraceae</taxon>
        <taxon>Thioalkalivibrio</taxon>
    </lineage>
</organism>
<reference evidence="1 2" key="1">
    <citation type="submission" date="2013-12" db="EMBL/GenBank/DDBJ databases">
        <authorList>
            <consortium name="DOE Joint Genome Institute"/>
            <person name="Muyzer G."/>
            <person name="Huntemann M."/>
            <person name="Han J."/>
            <person name="Chen A."/>
            <person name="Kyrpides N."/>
            <person name="Mavromatis K."/>
            <person name="Markowitz V."/>
            <person name="Palaniappan K."/>
            <person name="Ivanova N."/>
            <person name="Schaumberg A."/>
            <person name="Pati A."/>
            <person name="Liolios K."/>
            <person name="Nordberg H.P."/>
            <person name="Cantor M.N."/>
            <person name="Hua S.X."/>
            <person name="Woyke T."/>
        </authorList>
    </citation>
    <scope>NUCLEOTIDE SEQUENCE [LARGE SCALE GENOMIC DNA]</scope>
    <source>
        <strain evidence="1 2">ARh 1</strain>
    </source>
</reference>
<protein>
    <recommendedName>
        <fullName evidence="3">Plasmid stabilization protein</fullName>
    </recommendedName>
</protein>
<gene>
    <name evidence="1" type="ORF">THITH_04575</name>
</gene>
<evidence type="ECO:0008006" key="3">
    <source>
        <dbReference type="Google" id="ProtNLM"/>
    </source>
</evidence>
<dbReference type="HOGENOM" id="CLU_3405964_0_0_6"/>
<evidence type="ECO:0000313" key="2">
    <source>
        <dbReference type="Proteomes" id="UP000005289"/>
    </source>
</evidence>
<proteinExistence type="predicted"/>
<dbReference type="Gene3D" id="3.30.2310.20">
    <property type="entry name" value="RelE-like"/>
    <property type="match status" value="1"/>
</dbReference>
<dbReference type="Proteomes" id="UP000005289">
    <property type="component" value="Chromosome"/>
</dbReference>
<dbReference type="STRING" id="713585.THITH_04575"/>